<comment type="caution">
    <text evidence="10">The sequence shown here is derived from an EMBL/GenBank/DDBJ whole genome shotgun (WGS) entry which is preliminary data.</text>
</comment>
<evidence type="ECO:0000256" key="6">
    <source>
        <dbReference type="PROSITE-ProRule" id="PRU00277"/>
    </source>
</evidence>
<dbReference type="InterPro" id="IPR001179">
    <property type="entry name" value="PPIase_FKBP_dom"/>
</dbReference>
<evidence type="ECO:0000256" key="2">
    <source>
        <dbReference type="ARBA" id="ARBA00007365"/>
    </source>
</evidence>
<keyword evidence="7" id="KW-0175">Coiled coil</keyword>
<evidence type="ECO:0000256" key="5">
    <source>
        <dbReference type="ARBA" id="ARBA00023235"/>
    </source>
</evidence>
<dbReference type="PROSITE" id="PS50072">
    <property type="entry name" value="CSA_PPIASE_2"/>
    <property type="match status" value="1"/>
</dbReference>
<gene>
    <name evidence="10" type="ORF">CALK_0640</name>
</gene>
<evidence type="ECO:0000256" key="3">
    <source>
        <dbReference type="ARBA" id="ARBA00013194"/>
    </source>
</evidence>
<dbReference type="STRING" id="1313304.CALK_0640"/>
<dbReference type="PRINTS" id="PR00153">
    <property type="entry name" value="CSAPPISMRASE"/>
</dbReference>
<dbReference type="PANTHER" id="PTHR45625:SF4">
    <property type="entry name" value="PEPTIDYLPROLYL ISOMERASE DOMAIN AND WD REPEAT-CONTAINING PROTEIN 1"/>
    <property type="match status" value="1"/>
</dbReference>
<dbReference type="SUPFAM" id="SSF54534">
    <property type="entry name" value="FKBP-like"/>
    <property type="match status" value="1"/>
</dbReference>
<dbReference type="PANTHER" id="PTHR45625">
    <property type="entry name" value="PEPTIDYL-PROLYL CIS-TRANS ISOMERASE-RELATED"/>
    <property type="match status" value="1"/>
</dbReference>
<proteinExistence type="inferred from homology"/>
<dbReference type="eggNOG" id="COG0545">
    <property type="taxonomic scope" value="Bacteria"/>
</dbReference>
<dbReference type="PROSITE" id="PS50059">
    <property type="entry name" value="FKBP_PPIASE"/>
    <property type="match status" value="1"/>
</dbReference>
<dbReference type="InterPro" id="IPR020892">
    <property type="entry name" value="Cyclophilin-type_PPIase_CS"/>
</dbReference>
<keyword evidence="4 6" id="KW-0697">Rotamase</keyword>
<dbReference type="eggNOG" id="COG0652">
    <property type="taxonomic scope" value="Bacteria"/>
</dbReference>
<evidence type="ECO:0000259" key="8">
    <source>
        <dbReference type="PROSITE" id="PS50059"/>
    </source>
</evidence>
<evidence type="ECO:0000313" key="11">
    <source>
        <dbReference type="Proteomes" id="UP000017148"/>
    </source>
</evidence>
<dbReference type="Pfam" id="PF00254">
    <property type="entry name" value="FKBP_C"/>
    <property type="match status" value="1"/>
</dbReference>
<feature type="domain" description="PPIase FKBP-type" evidence="8">
    <location>
        <begin position="266"/>
        <end position="353"/>
    </location>
</feature>
<feature type="domain" description="PPIase cyclophilin-type" evidence="9">
    <location>
        <begin position="53"/>
        <end position="187"/>
    </location>
</feature>
<dbReference type="CDD" id="cd00317">
    <property type="entry name" value="cyclophilin"/>
    <property type="match status" value="1"/>
</dbReference>
<comment type="similarity">
    <text evidence="2">Belongs to the cyclophilin-type PPIase family.</text>
</comment>
<dbReference type="Gene3D" id="2.40.100.10">
    <property type="entry name" value="Cyclophilin-like"/>
    <property type="match status" value="1"/>
</dbReference>
<dbReference type="InterPro" id="IPR029000">
    <property type="entry name" value="Cyclophilin-like_dom_sf"/>
</dbReference>
<name>U7DA33_9BACT</name>
<evidence type="ECO:0000313" key="10">
    <source>
        <dbReference type="EMBL" id="ERP38862.1"/>
    </source>
</evidence>
<organism evidence="10 11">
    <name type="scientific">Chitinivibrio alkaliphilus ACht1</name>
    <dbReference type="NCBI Taxonomy" id="1313304"/>
    <lineage>
        <taxon>Bacteria</taxon>
        <taxon>Pseudomonadati</taxon>
        <taxon>Fibrobacterota</taxon>
        <taxon>Chitinivibrionia</taxon>
        <taxon>Chitinivibrionales</taxon>
        <taxon>Chitinivibrionaceae</taxon>
        <taxon>Chitinivibrio</taxon>
    </lineage>
</organism>
<protein>
    <recommendedName>
        <fullName evidence="3 6">peptidylprolyl isomerase</fullName>
        <ecNumber evidence="3 6">5.2.1.8</ecNumber>
    </recommendedName>
</protein>
<dbReference type="InterPro" id="IPR044666">
    <property type="entry name" value="Cyclophilin_A-like"/>
</dbReference>
<dbReference type="EC" id="5.2.1.8" evidence="3 6"/>
<dbReference type="InterPro" id="IPR046357">
    <property type="entry name" value="PPIase_dom_sf"/>
</dbReference>
<evidence type="ECO:0000256" key="1">
    <source>
        <dbReference type="ARBA" id="ARBA00000971"/>
    </source>
</evidence>
<dbReference type="FunFam" id="3.10.50.40:FF:000006">
    <property type="entry name" value="Peptidyl-prolyl cis-trans isomerase"/>
    <property type="match status" value="1"/>
</dbReference>
<dbReference type="GO" id="GO:0006457">
    <property type="term" value="P:protein folding"/>
    <property type="evidence" value="ECO:0007669"/>
    <property type="project" value="InterPro"/>
</dbReference>
<comment type="catalytic activity">
    <reaction evidence="1 6">
        <text>[protein]-peptidylproline (omega=180) = [protein]-peptidylproline (omega=0)</text>
        <dbReference type="Rhea" id="RHEA:16237"/>
        <dbReference type="Rhea" id="RHEA-COMP:10747"/>
        <dbReference type="Rhea" id="RHEA-COMP:10748"/>
        <dbReference type="ChEBI" id="CHEBI:83833"/>
        <dbReference type="ChEBI" id="CHEBI:83834"/>
        <dbReference type="EC" id="5.2.1.8"/>
    </reaction>
</comment>
<dbReference type="AlphaFoldDB" id="U7DA33"/>
<evidence type="ECO:0000256" key="7">
    <source>
        <dbReference type="SAM" id="Coils"/>
    </source>
</evidence>
<dbReference type="InterPro" id="IPR002130">
    <property type="entry name" value="Cyclophilin-type_PPIase_dom"/>
</dbReference>
<sequence length="353" mass="38275">MKIDFSHMVLSQKGGRMNKIGVTILLGLLSFAVFSKESSVNEGVFAQMKTSKGSITIQLYYDKTPLTVANFVGLAEGNISNTAQDEGDPFYDRVVFHRVVDGFVVQGGDPTGTGRGGPGYQFPDEIVPGLTHSKAGILSMANAGPGTNGSQFFITLDAQPHLDGKHTVFGEVVSGMDVVNSLRQGDTIRYVDIERVGSTAQEFSADQDHFDQLLADVKEEETRRQEKERDAQAASIAEKYPDAQKSEAGFFYIREAEGTGDTPQKGATVSVHYTGSFLDGQVFDSSRRRGTPLEFSLGMGEVISGWDAALLEMKQGEKRTIILPPELAYGEQGAGGVIPPNAWLVFEVELIDF</sequence>
<dbReference type="Proteomes" id="UP000017148">
    <property type="component" value="Unassembled WGS sequence"/>
</dbReference>
<accession>U7DA33</accession>
<keyword evidence="11" id="KW-1185">Reference proteome</keyword>
<dbReference type="PROSITE" id="PS00170">
    <property type="entry name" value="CSA_PPIASE_1"/>
    <property type="match status" value="1"/>
</dbReference>
<dbReference type="SUPFAM" id="SSF50891">
    <property type="entry name" value="Cyclophilin-like"/>
    <property type="match status" value="1"/>
</dbReference>
<dbReference type="Pfam" id="PF00160">
    <property type="entry name" value="Pro_isomerase"/>
    <property type="match status" value="1"/>
</dbReference>
<dbReference type="PATRIC" id="fig|1313304.3.peg.610"/>
<keyword evidence="5 6" id="KW-0413">Isomerase</keyword>
<feature type="coiled-coil region" evidence="7">
    <location>
        <begin position="210"/>
        <end position="237"/>
    </location>
</feature>
<evidence type="ECO:0000259" key="9">
    <source>
        <dbReference type="PROSITE" id="PS50072"/>
    </source>
</evidence>
<reference evidence="10 11" key="1">
    <citation type="journal article" date="2013" name="Environ. Microbiol.">
        <title>Genome analysis of Chitinivibrio alkaliphilus gen. nov., sp. nov., a novel extremely haloalkaliphilic anaerobic chitinolytic bacterium from the candidate phylum Termite Group 3.</title>
        <authorList>
            <person name="Sorokin D.Y."/>
            <person name="Gumerov V.M."/>
            <person name="Rakitin A.L."/>
            <person name="Beletsky A.V."/>
            <person name="Damste J.S."/>
            <person name="Muyzer G."/>
            <person name="Mardanov A.V."/>
            <person name="Ravin N.V."/>
        </authorList>
    </citation>
    <scope>NUCLEOTIDE SEQUENCE [LARGE SCALE GENOMIC DNA]</scope>
    <source>
        <strain evidence="10 11">ACht1</strain>
    </source>
</reference>
<dbReference type="GO" id="GO:0003755">
    <property type="term" value="F:peptidyl-prolyl cis-trans isomerase activity"/>
    <property type="evidence" value="ECO:0007669"/>
    <property type="project" value="UniProtKB-KW"/>
</dbReference>
<evidence type="ECO:0000256" key="4">
    <source>
        <dbReference type="ARBA" id="ARBA00023110"/>
    </source>
</evidence>
<dbReference type="EMBL" id="ASJR01000004">
    <property type="protein sequence ID" value="ERP38862.1"/>
    <property type="molecule type" value="Genomic_DNA"/>
</dbReference>
<dbReference type="Gene3D" id="3.10.50.40">
    <property type="match status" value="1"/>
</dbReference>